<dbReference type="PANTHER" id="PTHR43046">
    <property type="entry name" value="GDP-MANNOSE MANNOSYL HYDROLASE"/>
    <property type="match status" value="1"/>
</dbReference>
<comment type="caution">
    <text evidence="4">The sequence shown here is derived from an EMBL/GenBank/DDBJ whole genome shotgun (WGS) entry which is preliminary data.</text>
</comment>
<sequence length="296" mass="30834">MSDGDGWVTLPDGSRRWGRFGSAGLLLRAPGQRGGPGGRVLMQHRAVGSHQGGTWGVPGGARNSDESPLQAALREFGEEVAGDPGTFELIGVHRQEHTVWRYDTVLARTVYGGRLEAANWESDEVRWVGVGEVAELRLLPAFGRTWPLLREALGRRLSLHVDAATVLPEESPEALERLRDDLAGLAAAGVAAAALPDGLAESGLHLWFPKVRLLVGADAPAPAPAPGVEVVRARPGASGGSADREDADGVRTDTVLVTGRGGGPERGGASTVPPEWLADAGLLSSTAEGVRGAVEG</sequence>
<reference evidence="5" key="1">
    <citation type="journal article" date="2019" name="Int. J. Syst. Evol. Microbiol.">
        <title>The Global Catalogue of Microorganisms (GCM) 10K type strain sequencing project: providing services to taxonomists for standard genome sequencing and annotation.</title>
        <authorList>
            <consortium name="The Broad Institute Genomics Platform"/>
            <consortium name="The Broad Institute Genome Sequencing Center for Infectious Disease"/>
            <person name="Wu L."/>
            <person name="Ma J."/>
        </authorList>
    </citation>
    <scope>NUCLEOTIDE SEQUENCE [LARGE SCALE GENOMIC DNA]</scope>
    <source>
        <strain evidence="5">JCM 18123</strain>
    </source>
</reference>
<dbReference type="Proteomes" id="UP001499993">
    <property type="component" value="Unassembled WGS sequence"/>
</dbReference>
<dbReference type="InterPro" id="IPR015797">
    <property type="entry name" value="NUDIX_hydrolase-like_dom_sf"/>
</dbReference>
<evidence type="ECO:0000256" key="1">
    <source>
        <dbReference type="ARBA" id="ARBA00001946"/>
    </source>
</evidence>
<accession>A0ABP9GVJ2</accession>
<evidence type="ECO:0000256" key="2">
    <source>
        <dbReference type="ARBA" id="ARBA00022801"/>
    </source>
</evidence>
<feature type="domain" description="Nudix hydrolase" evidence="3">
    <location>
        <begin position="18"/>
        <end position="153"/>
    </location>
</feature>
<dbReference type="EMBL" id="BAABIK010000033">
    <property type="protein sequence ID" value="GAA4954674.1"/>
    <property type="molecule type" value="Genomic_DNA"/>
</dbReference>
<organism evidence="4 5">
    <name type="scientific">Streptomonospora halophila</name>
    <dbReference type="NCBI Taxonomy" id="427369"/>
    <lineage>
        <taxon>Bacteria</taxon>
        <taxon>Bacillati</taxon>
        <taxon>Actinomycetota</taxon>
        <taxon>Actinomycetes</taxon>
        <taxon>Streptosporangiales</taxon>
        <taxon>Nocardiopsidaceae</taxon>
        <taxon>Streptomonospora</taxon>
    </lineage>
</organism>
<name>A0ABP9GVJ2_9ACTN</name>
<protein>
    <recommendedName>
        <fullName evidence="3">Nudix hydrolase domain-containing protein</fullName>
    </recommendedName>
</protein>
<evidence type="ECO:0000313" key="5">
    <source>
        <dbReference type="Proteomes" id="UP001499993"/>
    </source>
</evidence>
<dbReference type="RefSeq" id="WP_345558743.1">
    <property type="nucleotide sequence ID" value="NZ_BAABIK010000033.1"/>
</dbReference>
<evidence type="ECO:0000259" key="3">
    <source>
        <dbReference type="PROSITE" id="PS51462"/>
    </source>
</evidence>
<dbReference type="InterPro" id="IPR000086">
    <property type="entry name" value="NUDIX_hydrolase_dom"/>
</dbReference>
<dbReference type="SUPFAM" id="SSF55811">
    <property type="entry name" value="Nudix"/>
    <property type="match status" value="1"/>
</dbReference>
<keyword evidence="2" id="KW-0378">Hydrolase</keyword>
<proteinExistence type="predicted"/>
<dbReference type="Gene3D" id="3.90.79.10">
    <property type="entry name" value="Nucleoside Triphosphate Pyrophosphohydrolase"/>
    <property type="match status" value="1"/>
</dbReference>
<dbReference type="Pfam" id="PF00293">
    <property type="entry name" value="NUDIX"/>
    <property type="match status" value="1"/>
</dbReference>
<gene>
    <name evidence="4" type="ORF">GCM10023224_45130</name>
</gene>
<dbReference type="PROSITE" id="PS51462">
    <property type="entry name" value="NUDIX"/>
    <property type="match status" value="1"/>
</dbReference>
<comment type="cofactor">
    <cofactor evidence="1">
        <name>Mg(2+)</name>
        <dbReference type="ChEBI" id="CHEBI:18420"/>
    </cofactor>
</comment>
<evidence type="ECO:0000313" key="4">
    <source>
        <dbReference type="EMBL" id="GAA4954674.1"/>
    </source>
</evidence>
<keyword evidence="5" id="KW-1185">Reference proteome</keyword>
<dbReference type="PANTHER" id="PTHR43046:SF2">
    <property type="entry name" value="8-OXO-DGTP DIPHOSPHATASE-RELATED"/>
    <property type="match status" value="1"/>
</dbReference>